<accession>A0ABY4C2U3</accession>
<dbReference type="Gene3D" id="3.90.550.10">
    <property type="entry name" value="Spore Coat Polysaccharide Biosynthesis Protein SpsA, Chain A"/>
    <property type="match status" value="1"/>
</dbReference>
<dbReference type="EC" id="2.4.-.-" evidence="3"/>
<feature type="domain" description="Glycosyltransferase 2-like" evidence="2">
    <location>
        <begin position="8"/>
        <end position="120"/>
    </location>
</feature>
<protein>
    <submittedName>
        <fullName evidence="3">Glycosyltransferase</fullName>
        <ecNumber evidence="3">2.4.-.-</ecNumber>
    </submittedName>
</protein>
<dbReference type="GO" id="GO:0016757">
    <property type="term" value="F:glycosyltransferase activity"/>
    <property type="evidence" value="ECO:0007669"/>
    <property type="project" value="UniProtKB-KW"/>
</dbReference>
<dbReference type="Proteomes" id="UP000832097">
    <property type="component" value="Chromosome"/>
</dbReference>
<keyword evidence="4" id="KW-1185">Reference proteome</keyword>
<dbReference type="Pfam" id="PF00535">
    <property type="entry name" value="Glycos_transf_2"/>
    <property type="match status" value="1"/>
</dbReference>
<keyword evidence="3" id="KW-0808">Transferase</keyword>
<sequence length="310" mass="33069">MPAPTELTVIVCSRERPDMLARSLASIVAATPLGAEILVVDSASTGSATLDVAADAGVRAVRSDVSGLSIARNLGLASTDRPYVLYTDDDCVALDGWTDRILRHFDDPRVGAVTGRMLDHTLVTEPSSIAGVDRLERTLDGLDGGHGALMGFRRELILGLGGFDEVLGAGREFAGAEDLDAFCRVLQSGYALVHDEGAVVHHVNTREGEAYTDLHRGYGLGLGAMANKWIRTRPTVGIPMLGILLKRTAVRAVRHTRHARRGAADRAMLRGILAGLARSTRMRLDGERFVDDHRPTPVSPAAEPGRAGLA</sequence>
<evidence type="ECO:0000313" key="4">
    <source>
        <dbReference type="Proteomes" id="UP000832097"/>
    </source>
</evidence>
<dbReference type="GO" id="GO:0016787">
    <property type="term" value="F:hydrolase activity"/>
    <property type="evidence" value="ECO:0007669"/>
    <property type="project" value="UniProtKB-KW"/>
</dbReference>
<dbReference type="EMBL" id="CP094528">
    <property type="protein sequence ID" value="UOE44336.1"/>
    <property type="molecule type" value="Genomic_DNA"/>
</dbReference>
<dbReference type="SUPFAM" id="SSF53448">
    <property type="entry name" value="Nucleotide-diphospho-sugar transferases"/>
    <property type="match status" value="1"/>
</dbReference>
<name>A0ABY4C2U3_9MICO</name>
<keyword evidence="3" id="KW-0378">Hydrolase</keyword>
<reference evidence="3 4" key="1">
    <citation type="submission" date="2022-03" db="EMBL/GenBank/DDBJ databases">
        <title>Mucilaginibacter sp. isolated from the gut of Protaetia brevitarsis seulensis larvae.</title>
        <authorList>
            <person name="Won M."/>
            <person name="Kim S.-J."/>
            <person name="Kwon S.-W."/>
        </authorList>
    </citation>
    <scope>NUCLEOTIDE SEQUENCE [LARGE SCALE GENOMIC DNA]</scope>
    <source>
        <strain evidence="3 4">CFWR-12</strain>
    </source>
</reference>
<evidence type="ECO:0000313" key="3">
    <source>
        <dbReference type="EMBL" id="UOE44336.1"/>
    </source>
</evidence>
<proteinExistence type="predicted"/>
<keyword evidence="3" id="KW-0328">Glycosyltransferase</keyword>
<gene>
    <name evidence="3" type="ORF">MTO99_00635</name>
</gene>
<feature type="region of interest" description="Disordered" evidence="1">
    <location>
        <begin position="288"/>
        <end position="310"/>
    </location>
</feature>
<dbReference type="PANTHER" id="PTHR43179:SF7">
    <property type="entry name" value="RHAMNOSYLTRANSFERASE WBBL"/>
    <property type="match status" value="1"/>
</dbReference>
<dbReference type="InterPro" id="IPR029044">
    <property type="entry name" value="Nucleotide-diphossugar_trans"/>
</dbReference>
<evidence type="ECO:0000256" key="1">
    <source>
        <dbReference type="SAM" id="MobiDB-lite"/>
    </source>
</evidence>
<dbReference type="PANTHER" id="PTHR43179">
    <property type="entry name" value="RHAMNOSYLTRANSFERASE WBBL"/>
    <property type="match status" value="1"/>
</dbReference>
<evidence type="ECO:0000259" key="2">
    <source>
        <dbReference type="Pfam" id="PF00535"/>
    </source>
</evidence>
<dbReference type="InterPro" id="IPR001173">
    <property type="entry name" value="Glyco_trans_2-like"/>
</dbReference>
<organism evidence="3 4">
    <name type="scientific">Agromyces larvae</name>
    <dbReference type="NCBI Taxonomy" id="2929802"/>
    <lineage>
        <taxon>Bacteria</taxon>
        <taxon>Bacillati</taxon>
        <taxon>Actinomycetota</taxon>
        <taxon>Actinomycetes</taxon>
        <taxon>Micrococcales</taxon>
        <taxon>Microbacteriaceae</taxon>
        <taxon>Agromyces</taxon>
    </lineage>
</organism>
<dbReference type="RefSeq" id="WP_243556072.1">
    <property type="nucleotide sequence ID" value="NZ_CP094528.1"/>
</dbReference>